<name>A0A2H3DJX7_ARMGA</name>
<dbReference type="OrthoDB" id="3365698at2759"/>
<organism evidence="1 2">
    <name type="scientific">Armillaria gallica</name>
    <name type="common">Bulbous honey fungus</name>
    <name type="synonym">Armillaria bulbosa</name>
    <dbReference type="NCBI Taxonomy" id="47427"/>
    <lineage>
        <taxon>Eukaryota</taxon>
        <taxon>Fungi</taxon>
        <taxon>Dikarya</taxon>
        <taxon>Basidiomycota</taxon>
        <taxon>Agaricomycotina</taxon>
        <taxon>Agaricomycetes</taxon>
        <taxon>Agaricomycetidae</taxon>
        <taxon>Agaricales</taxon>
        <taxon>Marasmiineae</taxon>
        <taxon>Physalacriaceae</taxon>
        <taxon>Armillaria</taxon>
    </lineage>
</organism>
<evidence type="ECO:0008006" key="3">
    <source>
        <dbReference type="Google" id="ProtNLM"/>
    </source>
</evidence>
<sequence>MESTRVFIDNLLARYDWTSNFSHSPEFTKLMTTNEVPTQLQASQLDTSIQGLDPPIREIQAQINLLRHAAASLELRMLRLLKIKHDYEGALSLVRRLPAEMIAEILDWTREQRTSKGYHISGFDVFDLSDGPWYLGQVCSAWRNTVKRHCPHLWSRLTINVPPKLEDIGVGVTIPIFKRNMVALLQGALERSGRSRLDFSFRNIRPIRTMAKFSEAETEVISQCFDLLLTHPMRGGSVELTIPWPLLSRISDIHKRVNKLEVAYLKCQGPAKLDVINAFEIAPKLKTLHLIDMHPEAIVLFPLDTVVTFLDTRALSNTDSPDTYLDIIASGSNLRSFSYHHSPIPENVASLGNFLSSLDLPVLTSMTVTPGCDIAEYYDVIPCPNDALLGLHAFINHSGCSLTVLHLIDVPVIDNRLLSILQLIPQLRTFTVEYQFYTIPASIRDDEALKHLFRQMAETKVVGKFRNHVLVPSLTKLAIIAFEIDCISVGFLRDDFVDMISSRRMFGPSSAFECLHIKISGWGWHLPFFQSGGIEALEALEDDGLRVTVILDDVKSNIRDDEGDYSDSDGNYIDS</sequence>
<evidence type="ECO:0000313" key="2">
    <source>
        <dbReference type="Proteomes" id="UP000217790"/>
    </source>
</evidence>
<evidence type="ECO:0000313" key="1">
    <source>
        <dbReference type="EMBL" id="PBK94154.1"/>
    </source>
</evidence>
<gene>
    <name evidence="1" type="ORF">ARMGADRAFT_1079634</name>
</gene>
<protein>
    <recommendedName>
        <fullName evidence="3">F-box domain-containing protein</fullName>
    </recommendedName>
</protein>
<dbReference type="InParanoid" id="A0A2H3DJX7"/>
<accession>A0A2H3DJX7</accession>
<keyword evidence="2" id="KW-1185">Reference proteome</keyword>
<dbReference type="AlphaFoldDB" id="A0A2H3DJX7"/>
<dbReference type="Proteomes" id="UP000217790">
    <property type="component" value="Unassembled WGS sequence"/>
</dbReference>
<proteinExistence type="predicted"/>
<dbReference type="EMBL" id="KZ293655">
    <property type="protein sequence ID" value="PBK94154.1"/>
    <property type="molecule type" value="Genomic_DNA"/>
</dbReference>
<reference evidence="2" key="1">
    <citation type="journal article" date="2017" name="Nat. Ecol. Evol.">
        <title>Genome expansion and lineage-specific genetic innovations in the forest pathogenic fungi Armillaria.</title>
        <authorList>
            <person name="Sipos G."/>
            <person name="Prasanna A.N."/>
            <person name="Walter M.C."/>
            <person name="O'Connor E."/>
            <person name="Balint B."/>
            <person name="Krizsan K."/>
            <person name="Kiss B."/>
            <person name="Hess J."/>
            <person name="Varga T."/>
            <person name="Slot J."/>
            <person name="Riley R."/>
            <person name="Boka B."/>
            <person name="Rigling D."/>
            <person name="Barry K."/>
            <person name="Lee J."/>
            <person name="Mihaltcheva S."/>
            <person name="LaButti K."/>
            <person name="Lipzen A."/>
            <person name="Waldron R."/>
            <person name="Moloney N.M."/>
            <person name="Sperisen C."/>
            <person name="Kredics L."/>
            <person name="Vagvoelgyi C."/>
            <person name="Patrignani A."/>
            <person name="Fitzpatrick D."/>
            <person name="Nagy I."/>
            <person name="Doyle S."/>
            <person name="Anderson J.B."/>
            <person name="Grigoriev I.V."/>
            <person name="Gueldener U."/>
            <person name="Muensterkoetter M."/>
            <person name="Nagy L.G."/>
        </authorList>
    </citation>
    <scope>NUCLEOTIDE SEQUENCE [LARGE SCALE GENOMIC DNA]</scope>
    <source>
        <strain evidence="2">Ar21-2</strain>
    </source>
</reference>